<gene>
    <name evidence="2" type="ORF">CYMTET_42216</name>
</gene>
<dbReference type="GO" id="GO:0051082">
    <property type="term" value="F:unfolded protein binding"/>
    <property type="evidence" value="ECO:0007669"/>
    <property type="project" value="InterPro"/>
</dbReference>
<dbReference type="PRINTS" id="PR00625">
    <property type="entry name" value="JDOMAIN"/>
</dbReference>
<dbReference type="PROSITE" id="PS50076">
    <property type="entry name" value="DNAJ_2"/>
    <property type="match status" value="1"/>
</dbReference>
<dbReference type="PROSITE" id="PS00636">
    <property type="entry name" value="DNAJ_1"/>
    <property type="match status" value="1"/>
</dbReference>
<organism evidence="2 3">
    <name type="scientific">Cymbomonas tetramitiformis</name>
    <dbReference type="NCBI Taxonomy" id="36881"/>
    <lineage>
        <taxon>Eukaryota</taxon>
        <taxon>Viridiplantae</taxon>
        <taxon>Chlorophyta</taxon>
        <taxon>Pyramimonadophyceae</taxon>
        <taxon>Pyramimonadales</taxon>
        <taxon>Pyramimonadaceae</taxon>
        <taxon>Cymbomonas</taxon>
    </lineage>
</organism>
<dbReference type="SMART" id="SM00271">
    <property type="entry name" value="DnaJ"/>
    <property type="match status" value="1"/>
</dbReference>
<dbReference type="SUPFAM" id="SSF46565">
    <property type="entry name" value="Chaperone J-domain"/>
    <property type="match status" value="1"/>
</dbReference>
<name>A0AAE0C697_9CHLO</name>
<dbReference type="Gene3D" id="1.10.287.110">
    <property type="entry name" value="DnaJ domain"/>
    <property type="match status" value="1"/>
</dbReference>
<dbReference type="CDD" id="cd06257">
    <property type="entry name" value="DnaJ"/>
    <property type="match status" value="1"/>
</dbReference>
<comment type="caution">
    <text evidence="2">The sequence shown here is derived from an EMBL/GenBank/DDBJ whole genome shotgun (WGS) entry which is preliminary data.</text>
</comment>
<evidence type="ECO:0000259" key="1">
    <source>
        <dbReference type="PROSITE" id="PS50076"/>
    </source>
</evidence>
<dbReference type="AlphaFoldDB" id="A0AAE0C697"/>
<dbReference type="GO" id="GO:0030544">
    <property type="term" value="F:Hsp70 protein binding"/>
    <property type="evidence" value="ECO:0007669"/>
    <property type="project" value="InterPro"/>
</dbReference>
<evidence type="ECO:0000313" key="3">
    <source>
        <dbReference type="Proteomes" id="UP001190700"/>
    </source>
</evidence>
<dbReference type="InterPro" id="IPR043183">
    <property type="entry name" value="DNJB2/6-like"/>
</dbReference>
<dbReference type="InterPro" id="IPR018253">
    <property type="entry name" value="DnaJ_domain_CS"/>
</dbReference>
<evidence type="ECO:0000313" key="2">
    <source>
        <dbReference type="EMBL" id="KAK3248315.1"/>
    </source>
</evidence>
<feature type="domain" description="J" evidence="1">
    <location>
        <begin position="9"/>
        <end position="75"/>
    </location>
</feature>
<protein>
    <recommendedName>
        <fullName evidence="1">J domain-containing protein</fullName>
    </recommendedName>
</protein>
<dbReference type="Pfam" id="PF00226">
    <property type="entry name" value="DnaJ"/>
    <property type="match status" value="1"/>
</dbReference>
<dbReference type="Proteomes" id="UP001190700">
    <property type="component" value="Unassembled WGS sequence"/>
</dbReference>
<dbReference type="InterPro" id="IPR036869">
    <property type="entry name" value="J_dom_sf"/>
</dbReference>
<dbReference type="PANTHER" id="PTHR45168:SF4">
    <property type="entry name" value="SIMILAR TO DNAJ HOMOLOG SUBFAMILY B MEMBER 6 (HEAT SHOCK PROTEIN J2) (HSJ-2) (MRJ) (MDJ4)"/>
    <property type="match status" value="1"/>
</dbReference>
<keyword evidence="3" id="KW-1185">Reference proteome</keyword>
<dbReference type="EMBL" id="LGRX02028226">
    <property type="protein sequence ID" value="KAK3248315.1"/>
    <property type="molecule type" value="Genomic_DNA"/>
</dbReference>
<proteinExistence type="predicted"/>
<reference evidence="2 3" key="1">
    <citation type="journal article" date="2015" name="Genome Biol. Evol.">
        <title>Comparative Genomics of a Bacterivorous Green Alga Reveals Evolutionary Causalities and Consequences of Phago-Mixotrophic Mode of Nutrition.</title>
        <authorList>
            <person name="Burns J.A."/>
            <person name="Paasch A."/>
            <person name="Narechania A."/>
            <person name="Kim E."/>
        </authorList>
    </citation>
    <scope>NUCLEOTIDE SEQUENCE [LARGE SCALE GENOMIC DNA]</scope>
    <source>
        <strain evidence="2 3">PLY_AMNH</strain>
    </source>
</reference>
<dbReference type="PANTHER" id="PTHR45168">
    <property type="entry name" value="DNAJ HOMOLOG SUBFAMILY B MEMBER 2"/>
    <property type="match status" value="1"/>
</dbReference>
<sequence length="347" mass="36967">MAGDPNSDDYYKVLGVQRDASEKDIATAYKKAAIKWHPDKNPTNKDKAEANFKKVSEAYEVLSNAEKKEVYDRVGKAGLEGGGGGGPGGFPGGMGGGRGMSFSEAEMMFQSFFGGQDPFSMFEGHPGMGRGRRGSGGGPQIFFDGMGGGGPFGGMGGMGGMGGPFGGMHGMGGRGGAQMPKQQYPNRPDVIPQGTPVILRGLQSAAAQNGKTGTIKDYDVHKERYQVKLSDSDTLAVKIANVLQQVQVQITGVESKPEFNGNKGKVIGFDESSNRYQVQLADGRAIALQSVNLVFSENTRVQIQGLSKQELNGKWGKIASFEDAAGRYVVEISRDQSFKLKPENCRL</sequence>
<accession>A0AAE0C697</accession>
<dbReference type="InterPro" id="IPR001623">
    <property type="entry name" value="DnaJ_domain"/>
</dbReference>